<keyword evidence="2" id="KW-1185">Reference proteome</keyword>
<protein>
    <submittedName>
        <fullName evidence="1">Uncharacterized protein</fullName>
    </submittedName>
</protein>
<dbReference type="AlphaFoldDB" id="A0AAE1AGF1"/>
<gene>
    <name evidence="1" type="ORF">RRG08_037308</name>
</gene>
<proteinExistence type="predicted"/>
<sequence length="94" mass="10194">MGQIKVPNVSILKAGSPAKALGDVLSHVMRTAPFSNSSYKCTLKHRYRTPKASHLASLVEHRPASLSCCAVLTLGLIVDNAGTLFRVLWHLDPE</sequence>
<evidence type="ECO:0000313" key="1">
    <source>
        <dbReference type="EMBL" id="KAK3787030.1"/>
    </source>
</evidence>
<organism evidence="1 2">
    <name type="scientific">Elysia crispata</name>
    <name type="common">lettuce slug</name>
    <dbReference type="NCBI Taxonomy" id="231223"/>
    <lineage>
        <taxon>Eukaryota</taxon>
        <taxon>Metazoa</taxon>
        <taxon>Spiralia</taxon>
        <taxon>Lophotrochozoa</taxon>
        <taxon>Mollusca</taxon>
        <taxon>Gastropoda</taxon>
        <taxon>Heterobranchia</taxon>
        <taxon>Euthyneura</taxon>
        <taxon>Panpulmonata</taxon>
        <taxon>Sacoglossa</taxon>
        <taxon>Placobranchoidea</taxon>
        <taxon>Plakobranchidae</taxon>
        <taxon>Elysia</taxon>
    </lineage>
</organism>
<dbReference type="Proteomes" id="UP001283361">
    <property type="component" value="Unassembled WGS sequence"/>
</dbReference>
<name>A0AAE1AGF1_9GAST</name>
<dbReference type="EMBL" id="JAWDGP010001912">
    <property type="protein sequence ID" value="KAK3787030.1"/>
    <property type="molecule type" value="Genomic_DNA"/>
</dbReference>
<accession>A0AAE1AGF1</accession>
<reference evidence="1" key="1">
    <citation type="journal article" date="2023" name="G3 (Bethesda)">
        <title>A reference genome for the long-term kleptoplast-retaining sea slug Elysia crispata morphotype clarki.</title>
        <authorList>
            <person name="Eastman K.E."/>
            <person name="Pendleton A.L."/>
            <person name="Shaikh M.A."/>
            <person name="Suttiyut T."/>
            <person name="Ogas R."/>
            <person name="Tomko P."/>
            <person name="Gavelis G."/>
            <person name="Widhalm J.R."/>
            <person name="Wisecaver J.H."/>
        </authorList>
    </citation>
    <scope>NUCLEOTIDE SEQUENCE</scope>
    <source>
        <strain evidence="1">ECLA1</strain>
    </source>
</reference>
<comment type="caution">
    <text evidence="1">The sequence shown here is derived from an EMBL/GenBank/DDBJ whole genome shotgun (WGS) entry which is preliminary data.</text>
</comment>
<evidence type="ECO:0000313" key="2">
    <source>
        <dbReference type="Proteomes" id="UP001283361"/>
    </source>
</evidence>